<proteinExistence type="predicted"/>
<evidence type="ECO:0000256" key="3">
    <source>
        <dbReference type="SAM" id="Phobius"/>
    </source>
</evidence>
<keyword evidence="3" id="KW-0472">Membrane</keyword>
<feature type="region of interest" description="Disordered" evidence="2">
    <location>
        <begin position="1"/>
        <end position="64"/>
    </location>
</feature>
<evidence type="ECO:0000259" key="4">
    <source>
        <dbReference type="PROSITE" id="PS51109"/>
    </source>
</evidence>
<feature type="compositionally biased region" description="Polar residues" evidence="2">
    <location>
        <begin position="143"/>
        <end position="155"/>
    </location>
</feature>
<evidence type="ECO:0000313" key="6">
    <source>
        <dbReference type="Proteomes" id="UP000199001"/>
    </source>
</evidence>
<evidence type="ECO:0000256" key="2">
    <source>
        <dbReference type="SAM" id="MobiDB-lite"/>
    </source>
</evidence>
<keyword evidence="6" id="KW-1185">Reference proteome</keyword>
<feature type="region of interest" description="Disordered" evidence="2">
    <location>
        <begin position="96"/>
        <end position="155"/>
    </location>
</feature>
<dbReference type="Proteomes" id="UP000199001">
    <property type="component" value="Unassembled WGS sequence"/>
</dbReference>
<keyword evidence="3" id="KW-1133">Transmembrane helix</keyword>
<dbReference type="STRING" id="47855.GA0070606_0434"/>
<dbReference type="InterPro" id="IPR011098">
    <property type="entry name" value="G5_dom"/>
</dbReference>
<keyword evidence="1" id="KW-0732">Signal</keyword>
<dbReference type="Pfam" id="PF07501">
    <property type="entry name" value="G5"/>
    <property type="match status" value="1"/>
</dbReference>
<dbReference type="EMBL" id="FMHZ01000002">
    <property type="protein sequence ID" value="SCL44755.1"/>
    <property type="molecule type" value="Genomic_DNA"/>
</dbReference>
<feature type="transmembrane region" description="Helical" evidence="3">
    <location>
        <begin position="71"/>
        <end position="94"/>
    </location>
</feature>
<feature type="compositionally biased region" description="Low complexity" evidence="2">
    <location>
        <begin position="128"/>
        <end position="142"/>
    </location>
</feature>
<reference evidence="6" key="1">
    <citation type="submission" date="2016-06" db="EMBL/GenBank/DDBJ databases">
        <authorList>
            <person name="Varghese N."/>
            <person name="Submissions Spin"/>
        </authorList>
    </citation>
    <scope>NUCLEOTIDE SEQUENCE [LARGE SCALE GENOMIC DNA]</scope>
    <source>
        <strain evidence="6">DSM 43903</strain>
    </source>
</reference>
<dbReference type="AlphaFoldDB" id="A0A1C6TSG8"/>
<evidence type="ECO:0000313" key="5">
    <source>
        <dbReference type="EMBL" id="SCL44755.1"/>
    </source>
</evidence>
<gene>
    <name evidence="5" type="ORF">GA0070606_0434</name>
</gene>
<dbReference type="SMART" id="SM01208">
    <property type="entry name" value="G5"/>
    <property type="match status" value="1"/>
</dbReference>
<name>A0A1C6TSG8_9ACTN</name>
<organism evidence="5 6">
    <name type="scientific">Micromonospora citrea</name>
    <dbReference type="NCBI Taxonomy" id="47855"/>
    <lineage>
        <taxon>Bacteria</taxon>
        <taxon>Bacillati</taxon>
        <taxon>Actinomycetota</taxon>
        <taxon>Actinomycetes</taxon>
        <taxon>Micromonosporales</taxon>
        <taxon>Micromonosporaceae</taxon>
        <taxon>Micromonospora</taxon>
    </lineage>
</organism>
<dbReference type="PROSITE" id="PS51109">
    <property type="entry name" value="G5"/>
    <property type="match status" value="1"/>
</dbReference>
<feature type="compositionally biased region" description="Pro residues" evidence="2">
    <location>
        <begin position="24"/>
        <end position="46"/>
    </location>
</feature>
<feature type="domain" description="G5" evidence="4">
    <location>
        <begin position="146"/>
        <end position="226"/>
    </location>
</feature>
<sequence length="283" mass="29131">MALFSTLSAVTYEPPQDPWRGQGRPPPLPPAYVPPPGGGTTPPPYPTAQFPAAPGGWGPQPPPRRRNTAKVVLISAVTLVLLCCGGAVISAIVATPPEPQGRKQPGAEAVPTVAASEDAAPSVTEQSPTQPAATPTEAAGPTVSASPTVRTSTVTETQRIAYRTRTVSDSSLPKGTKKVTTRGVAGVKTLTYQVTVTDGVQTAKKLIRSEVTRAPVTQVVRVGTGETRRCDPNYSGACVPVASDVDCAGGSGNGPAYVEGPVRVVGRDIYDLDRNGDGIGCDE</sequence>
<evidence type="ECO:0000256" key="1">
    <source>
        <dbReference type="ARBA" id="ARBA00022729"/>
    </source>
</evidence>
<accession>A0A1C6TSG8</accession>
<protein>
    <submittedName>
        <fullName evidence="5">G5 domain-containing protein</fullName>
    </submittedName>
</protein>
<keyword evidence="3" id="KW-0812">Transmembrane</keyword>
<dbReference type="Gene3D" id="2.20.230.10">
    <property type="entry name" value="Resuscitation-promoting factor rpfb"/>
    <property type="match status" value="1"/>
</dbReference>